<dbReference type="AlphaFoldDB" id="A0A975BS74"/>
<keyword evidence="2" id="KW-1185">Reference proteome</keyword>
<dbReference type="KEGG" id="dmm:dnm_061610"/>
<proteinExistence type="predicted"/>
<dbReference type="Proteomes" id="UP000663722">
    <property type="component" value="Chromosome"/>
</dbReference>
<organism evidence="1 2">
    <name type="scientific">Desulfonema magnum</name>
    <dbReference type="NCBI Taxonomy" id="45655"/>
    <lineage>
        <taxon>Bacteria</taxon>
        <taxon>Pseudomonadati</taxon>
        <taxon>Thermodesulfobacteriota</taxon>
        <taxon>Desulfobacteria</taxon>
        <taxon>Desulfobacterales</taxon>
        <taxon>Desulfococcaceae</taxon>
        <taxon>Desulfonema</taxon>
    </lineage>
</organism>
<gene>
    <name evidence="1" type="ORF">dnm_061610</name>
</gene>
<name>A0A975BS74_9BACT</name>
<protein>
    <submittedName>
        <fullName evidence="1">Uncharacterized protein</fullName>
    </submittedName>
</protein>
<sequence>MIHKPDLPDLLRRRNPAFFFQGYFPDRGEKPGFLARKITPSNFG</sequence>
<evidence type="ECO:0000313" key="1">
    <source>
        <dbReference type="EMBL" id="QTA90100.1"/>
    </source>
</evidence>
<reference evidence="1" key="1">
    <citation type="journal article" date="2021" name="Microb. Physiol.">
        <title>Proteogenomic Insights into the Physiology of Marine, Sulfate-Reducing, Filamentous Desulfonema limicola and Desulfonema magnum.</title>
        <authorList>
            <person name="Schnaars V."/>
            <person name="Wohlbrand L."/>
            <person name="Scheve S."/>
            <person name="Hinrichs C."/>
            <person name="Reinhardt R."/>
            <person name="Rabus R."/>
        </authorList>
    </citation>
    <scope>NUCLEOTIDE SEQUENCE</scope>
    <source>
        <strain evidence="1">4be13</strain>
    </source>
</reference>
<dbReference type="EMBL" id="CP061800">
    <property type="protein sequence ID" value="QTA90100.1"/>
    <property type="molecule type" value="Genomic_DNA"/>
</dbReference>
<accession>A0A975BS74</accession>
<evidence type="ECO:0000313" key="2">
    <source>
        <dbReference type="Proteomes" id="UP000663722"/>
    </source>
</evidence>